<feature type="region of interest" description="Disordered" evidence="1">
    <location>
        <begin position="1"/>
        <end position="24"/>
    </location>
</feature>
<dbReference type="EMBL" id="SZPZ01000004">
    <property type="protein sequence ID" value="TKK76818.1"/>
    <property type="molecule type" value="Genomic_DNA"/>
</dbReference>
<accession>A0A4U3LM25</accession>
<dbReference type="Gene3D" id="1.10.10.10">
    <property type="entry name" value="Winged helix-like DNA-binding domain superfamily/Winged helix DNA-binding domain"/>
    <property type="match status" value="1"/>
</dbReference>
<evidence type="ECO:0000259" key="2">
    <source>
        <dbReference type="Pfam" id="PF00196"/>
    </source>
</evidence>
<dbReference type="OrthoDB" id="9808843at2"/>
<evidence type="ECO:0000313" key="4">
    <source>
        <dbReference type="Proteomes" id="UP000305836"/>
    </source>
</evidence>
<dbReference type="Pfam" id="PF00196">
    <property type="entry name" value="GerE"/>
    <property type="match status" value="1"/>
</dbReference>
<evidence type="ECO:0000256" key="1">
    <source>
        <dbReference type="SAM" id="MobiDB-lite"/>
    </source>
</evidence>
<gene>
    <name evidence="3" type="ORF">FDA38_31270</name>
</gene>
<dbReference type="InterPro" id="IPR036388">
    <property type="entry name" value="WH-like_DNA-bd_sf"/>
</dbReference>
<comment type="caution">
    <text evidence="3">The sequence shown here is derived from an EMBL/GenBank/DDBJ whole genome shotgun (WGS) entry which is preliminary data.</text>
</comment>
<dbReference type="InterPro" id="IPR000792">
    <property type="entry name" value="Tscrpt_reg_LuxR_C"/>
</dbReference>
<dbReference type="Proteomes" id="UP000305836">
    <property type="component" value="Unassembled WGS sequence"/>
</dbReference>
<proteinExistence type="predicted"/>
<sequence length="88" mass="10173">MDNVRHRYDVRPQVRADGRETSYPRCRHPSPAACFVESHTPTLAADQRRLGLSQKTVRNYVSNILAKLHARDRTRLLVIAREAGYRET</sequence>
<dbReference type="RefSeq" id="WP_137257682.1">
    <property type="nucleotide sequence ID" value="NZ_JBHSPQ010000003.1"/>
</dbReference>
<name>A0A4U3LM25_9ACTN</name>
<keyword evidence="4" id="KW-1185">Reference proteome</keyword>
<dbReference type="SUPFAM" id="SSF46894">
    <property type="entry name" value="C-terminal effector domain of the bipartite response regulators"/>
    <property type="match status" value="1"/>
</dbReference>
<reference evidence="3 4" key="1">
    <citation type="submission" date="2019-04" db="EMBL/GenBank/DDBJ databases">
        <title>Kribbella sp. NEAU-THZ 27 nov., a novel actinomycete isolated from soil.</title>
        <authorList>
            <person name="Duan L."/>
        </authorList>
    </citation>
    <scope>NUCLEOTIDE SEQUENCE [LARGE SCALE GENOMIC DNA]</scope>
    <source>
        <strain evidence="4">NEAU-THZ27</strain>
    </source>
</reference>
<evidence type="ECO:0000313" key="3">
    <source>
        <dbReference type="EMBL" id="TKK76818.1"/>
    </source>
</evidence>
<feature type="compositionally biased region" description="Basic and acidic residues" evidence="1">
    <location>
        <begin position="1"/>
        <end position="22"/>
    </location>
</feature>
<dbReference type="InterPro" id="IPR016032">
    <property type="entry name" value="Sig_transdc_resp-reg_C-effctor"/>
</dbReference>
<dbReference type="GO" id="GO:0003677">
    <property type="term" value="F:DNA binding"/>
    <property type="evidence" value="ECO:0007669"/>
    <property type="project" value="InterPro"/>
</dbReference>
<dbReference type="AlphaFoldDB" id="A0A4U3LM25"/>
<protein>
    <submittedName>
        <fullName evidence="3">Response regulator transcription factor</fullName>
    </submittedName>
</protein>
<dbReference type="GO" id="GO:0006355">
    <property type="term" value="P:regulation of DNA-templated transcription"/>
    <property type="evidence" value="ECO:0007669"/>
    <property type="project" value="InterPro"/>
</dbReference>
<organism evidence="3 4">
    <name type="scientific">Kribbella jiaozuonensis</name>
    <dbReference type="NCBI Taxonomy" id="2575441"/>
    <lineage>
        <taxon>Bacteria</taxon>
        <taxon>Bacillati</taxon>
        <taxon>Actinomycetota</taxon>
        <taxon>Actinomycetes</taxon>
        <taxon>Propionibacteriales</taxon>
        <taxon>Kribbellaceae</taxon>
        <taxon>Kribbella</taxon>
    </lineage>
</organism>
<feature type="domain" description="HTH luxR-type" evidence="2">
    <location>
        <begin position="49"/>
        <end position="80"/>
    </location>
</feature>